<dbReference type="EMBL" id="GBXM01047394">
    <property type="protein sequence ID" value="JAH61183.1"/>
    <property type="molecule type" value="Transcribed_RNA"/>
</dbReference>
<reference evidence="1" key="1">
    <citation type="submission" date="2014-11" db="EMBL/GenBank/DDBJ databases">
        <authorList>
            <person name="Amaro Gonzalez C."/>
        </authorList>
    </citation>
    <scope>NUCLEOTIDE SEQUENCE</scope>
</reference>
<organism evidence="1">
    <name type="scientific">Anguilla anguilla</name>
    <name type="common">European freshwater eel</name>
    <name type="synonym">Muraena anguilla</name>
    <dbReference type="NCBI Taxonomy" id="7936"/>
    <lineage>
        <taxon>Eukaryota</taxon>
        <taxon>Metazoa</taxon>
        <taxon>Chordata</taxon>
        <taxon>Craniata</taxon>
        <taxon>Vertebrata</taxon>
        <taxon>Euteleostomi</taxon>
        <taxon>Actinopterygii</taxon>
        <taxon>Neopterygii</taxon>
        <taxon>Teleostei</taxon>
        <taxon>Anguilliformes</taxon>
        <taxon>Anguillidae</taxon>
        <taxon>Anguilla</taxon>
    </lineage>
</organism>
<reference evidence="1" key="2">
    <citation type="journal article" date="2015" name="Fish Shellfish Immunol.">
        <title>Early steps in the European eel (Anguilla anguilla)-Vibrio vulnificus interaction in the gills: Role of the RtxA13 toxin.</title>
        <authorList>
            <person name="Callol A."/>
            <person name="Pajuelo D."/>
            <person name="Ebbesson L."/>
            <person name="Teles M."/>
            <person name="MacKenzie S."/>
            <person name="Amaro C."/>
        </authorList>
    </citation>
    <scope>NUCLEOTIDE SEQUENCE</scope>
</reference>
<sequence>MSERLLLFYSIQVTFRNYVNNCVFSALSRSLCIYLSIYRRDFAMKGLNGYNQSLRLTEHLRGLCIYLRSLKYTTWS</sequence>
<proteinExistence type="predicted"/>
<evidence type="ECO:0000313" key="1">
    <source>
        <dbReference type="EMBL" id="JAH61183.1"/>
    </source>
</evidence>
<accession>A0A0E9U899</accession>
<dbReference type="AlphaFoldDB" id="A0A0E9U899"/>
<name>A0A0E9U899_ANGAN</name>
<protein>
    <submittedName>
        <fullName evidence="1">Uncharacterized protein</fullName>
    </submittedName>
</protein>